<comment type="caution">
    <text evidence="1">The sequence shown here is derived from an EMBL/GenBank/DDBJ whole genome shotgun (WGS) entry which is preliminary data.</text>
</comment>
<dbReference type="Proteomes" id="UP000176952">
    <property type="component" value="Unassembled WGS sequence"/>
</dbReference>
<gene>
    <name evidence="1" type="ORF">A3F54_00845</name>
</gene>
<dbReference type="EMBL" id="MHKD01000018">
    <property type="protein sequence ID" value="OGY84083.1"/>
    <property type="molecule type" value="Genomic_DNA"/>
</dbReference>
<evidence type="ECO:0000313" key="1">
    <source>
        <dbReference type="EMBL" id="OGY84083.1"/>
    </source>
</evidence>
<accession>A0A1G2B4G3</accession>
<reference evidence="1 2" key="1">
    <citation type="journal article" date="2016" name="Nat. Commun.">
        <title>Thousands of microbial genomes shed light on interconnected biogeochemical processes in an aquifer system.</title>
        <authorList>
            <person name="Anantharaman K."/>
            <person name="Brown C.T."/>
            <person name="Hug L.A."/>
            <person name="Sharon I."/>
            <person name="Castelle C.J."/>
            <person name="Probst A.J."/>
            <person name="Thomas B.C."/>
            <person name="Singh A."/>
            <person name="Wilkins M.J."/>
            <person name="Karaoz U."/>
            <person name="Brodie E.L."/>
            <person name="Williams K.H."/>
            <person name="Hubbard S.S."/>
            <person name="Banfield J.F."/>
        </authorList>
    </citation>
    <scope>NUCLEOTIDE SEQUENCE [LARGE SCALE GENOMIC DNA]</scope>
</reference>
<proteinExistence type="predicted"/>
<name>A0A1G2B4G3_9BACT</name>
<sequence>MNYSGKCPDVKISACILGDVTLVSRPEKAYWLCEDGEVHFAYARDFMQALQDVMGSPAFQDHSVVENAVRYVFPTAMFDMDGERVTIGGGLYYGAHYAVGGSVIRVGWMMELSLKGLSGSIHVHIKIAQQCFILTMGNQAQTAKFWGMETGSLLSGPIILSFSRATAQK</sequence>
<evidence type="ECO:0000313" key="2">
    <source>
        <dbReference type="Proteomes" id="UP000176952"/>
    </source>
</evidence>
<dbReference type="AlphaFoldDB" id="A0A1G2B4G3"/>
<protein>
    <submittedName>
        <fullName evidence="1">Uncharacterized protein</fullName>
    </submittedName>
</protein>
<organism evidence="1 2">
    <name type="scientific">Candidatus Kerfeldbacteria bacterium RIFCSPHIGHO2_12_FULL_48_17</name>
    <dbReference type="NCBI Taxonomy" id="1798542"/>
    <lineage>
        <taxon>Bacteria</taxon>
        <taxon>Candidatus Kerfeldiibacteriota</taxon>
    </lineage>
</organism>